<comment type="similarity">
    <text evidence="3">Belongs to the relA/spoT family.</text>
</comment>
<dbReference type="InterPro" id="IPR004095">
    <property type="entry name" value="TGS"/>
</dbReference>
<dbReference type="NCBIfam" id="TIGR00691">
    <property type="entry name" value="spoT_relA"/>
    <property type="match status" value="1"/>
</dbReference>
<dbReference type="Pfam" id="PF04607">
    <property type="entry name" value="RelA_SpoT"/>
    <property type="match status" value="1"/>
</dbReference>
<dbReference type="EC" id="2.7.6.5" evidence="8"/>
<dbReference type="SUPFAM" id="SSF81301">
    <property type="entry name" value="Nucleotidyltransferase"/>
    <property type="match status" value="1"/>
</dbReference>
<comment type="catalytic activity">
    <reaction evidence="2">
        <text>GTP + ATP = guanosine 3'-diphosphate 5'-triphosphate + AMP</text>
        <dbReference type="Rhea" id="RHEA:22088"/>
        <dbReference type="ChEBI" id="CHEBI:30616"/>
        <dbReference type="ChEBI" id="CHEBI:37565"/>
        <dbReference type="ChEBI" id="CHEBI:142410"/>
        <dbReference type="ChEBI" id="CHEBI:456215"/>
        <dbReference type="EC" id="2.7.6.5"/>
    </reaction>
</comment>
<gene>
    <name evidence="8" type="ORF">FDG2_3961</name>
</gene>
<dbReference type="PROSITE" id="PS51880">
    <property type="entry name" value="TGS"/>
    <property type="match status" value="1"/>
</dbReference>
<dbReference type="Proteomes" id="UP000199013">
    <property type="component" value="Unassembled WGS sequence"/>
</dbReference>
<dbReference type="InterPro" id="IPR012675">
    <property type="entry name" value="Beta-grasp_dom_sf"/>
</dbReference>
<dbReference type="Gene3D" id="3.10.20.30">
    <property type="match status" value="1"/>
</dbReference>
<dbReference type="InterPro" id="IPR012676">
    <property type="entry name" value="TGS-like"/>
</dbReference>
<comment type="pathway">
    <text evidence="1">Purine metabolism; ppGpp biosynthesis; ppGpp from GTP: step 1/2.</text>
</comment>
<dbReference type="FunFam" id="3.10.20.30:FF:000002">
    <property type="entry name" value="GTP pyrophosphokinase (RelA/SpoT)"/>
    <property type="match status" value="1"/>
</dbReference>
<dbReference type="FunFam" id="1.10.3210.10:FF:000001">
    <property type="entry name" value="GTP pyrophosphokinase RelA"/>
    <property type="match status" value="1"/>
</dbReference>
<dbReference type="SUPFAM" id="SSF81271">
    <property type="entry name" value="TGS-like"/>
    <property type="match status" value="1"/>
</dbReference>
<evidence type="ECO:0000256" key="1">
    <source>
        <dbReference type="ARBA" id="ARBA00004976"/>
    </source>
</evidence>
<dbReference type="CDD" id="cd05399">
    <property type="entry name" value="NT_Rel-Spo_like"/>
    <property type="match status" value="1"/>
</dbReference>
<dbReference type="InterPro" id="IPR045600">
    <property type="entry name" value="RelA/SpoT_AH_RIS"/>
</dbReference>
<dbReference type="Pfam" id="PF19296">
    <property type="entry name" value="RelA_AH_RIS"/>
    <property type="match status" value="1"/>
</dbReference>
<dbReference type="InterPro" id="IPR045865">
    <property type="entry name" value="ACT-like_dom_sf"/>
</dbReference>
<dbReference type="UniPathway" id="UPA00908">
    <property type="reaction ID" value="UER00884"/>
</dbReference>
<dbReference type="Pfam" id="PF13291">
    <property type="entry name" value="ACT_4"/>
    <property type="match status" value="1"/>
</dbReference>
<dbReference type="AlphaFoldDB" id="A0A1C3P282"/>
<evidence type="ECO:0000256" key="3">
    <source>
        <dbReference type="RuleBase" id="RU003847"/>
    </source>
</evidence>
<evidence type="ECO:0000259" key="6">
    <source>
        <dbReference type="PROSITE" id="PS51831"/>
    </source>
</evidence>
<dbReference type="Gene3D" id="3.30.70.260">
    <property type="match status" value="1"/>
</dbReference>
<feature type="domain" description="HD" evidence="6">
    <location>
        <begin position="39"/>
        <end position="136"/>
    </location>
</feature>
<dbReference type="InterPro" id="IPR043519">
    <property type="entry name" value="NT_sf"/>
</dbReference>
<dbReference type="SUPFAM" id="SSF109604">
    <property type="entry name" value="HD-domain/PDEase-like"/>
    <property type="match status" value="1"/>
</dbReference>
<evidence type="ECO:0000259" key="7">
    <source>
        <dbReference type="PROSITE" id="PS51880"/>
    </source>
</evidence>
<dbReference type="PROSITE" id="PS51831">
    <property type="entry name" value="HD"/>
    <property type="match status" value="1"/>
</dbReference>
<evidence type="ECO:0000256" key="4">
    <source>
        <dbReference type="SAM" id="MobiDB-lite"/>
    </source>
</evidence>
<dbReference type="Gene3D" id="1.10.3210.10">
    <property type="entry name" value="Hypothetical protein af1432"/>
    <property type="match status" value="1"/>
</dbReference>
<dbReference type="InterPro" id="IPR002912">
    <property type="entry name" value="ACT_dom"/>
</dbReference>
<dbReference type="GO" id="GO:0005886">
    <property type="term" value="C:plasma membrane"/>
    <property type="evidence" value="ECO:0007669"/>
    <property type="project" value="TreeGrafter"/>
</dbReference>
<dbReference type="FunFam" id="3.30.460.10:FF:000001">
    <property type="entry name" value="GTP pyrophosphokinase RelA"/>
    <property type="match status" value="1"/>
</dbReference>
<comment type="function">
    <text evidence="3">In eubacteria ppGpp (guanosine 3'-diphosphate 5'-diphosphate) is a mediator of the stringent response that coordinates a variety of cellular activities in response to changes in nutritional abundance.</text>
</comment>
<dbReference type="GO" id="GO:0015970">
    <property type="term" value="P:guanosine tetraphosphate biosynthetic process"/>
    <property type="evidence" value="ECO:0007669"/>
    <property type="project" value="UniProtKB-UniPathway"/>
</dbReference>
<feature type="domain" description="TGS" evidence="7">
    <location>
        <begin position="409"/>
        <end position="470"/>
    </location>
</feature>
<keyword evidence="9" id="KW-1185">Reference proteome</keyword>
<dbReference type="PROSITE" id="PS51671">
    <property type="entry name" value="ACT"/>
    <property type="match status" value="1"/>
</dbReference>
<dbReference type="InterPro" id="IPR033655">
    <property type="entry name" value="TGS_RelA/SpoT"/>
</dbReference>
<name>A0A1C3P282_9ACTN</name>
<protein>
    <submittedName>
        <fullName evidence="8">(P)ppGpp synthetase I SpoT/RelA</fullName>
        <ecNumber evidence="8">2.7.6.5</ecNumber>
    </submittedName>
</protein>
<dbReference type="PANTHER" id="PTHR21262:SF31">
    <property type="entry name" value="GTP PYROPHOSPHOKINASE"/>
    <property type="match status" value="1"/>
</dbReference>
<evidence type="ECO:0000313" key="8">
    <source>
        <dbReference type="EMBL" id="SBW23923.1"/>
    </source>
</evidence>
<dbReference type="Gene3D" id="3.30.460.10">
    <property type="entry name" value="Beta Polymerase, domain 2"/>
    <property type="match status" value="1"/>
</dbReference>
<evidence type="ECO:0000313" key="9">
    <source>
        <dbReference type="Proteomes" id="UP000199013"/>
    </source>
</evidence>
<organism evidence="8 9">
    <name type="scientific">Candidatus Protofrankia californiensis</name>
    <dbReference type="NCBI Taxonomy" id="1839754"/>
    <lineage>
        <taxon>Bacteria</taxon>
        <taxon>Bacillati</taxon>
        <taxon>Actinomycetota</taxon>
        <taxon>Actinomycetes</taxon>
        <taxon>Frankiales</taxon>
        <taxon>Frankiaceae</taxon>
        <taxon>Protofrankia</taxon>
    </lineage>
</organism>
<dbReference type="InterPro" id="IPR007685">
    <property type="entry name" value="RelA_SpoT"/>
</dbReference>
<accession>A0A1C3P282</accession>
<dbReference type="PANTHER" id="PTHR21262">
    <property type="entry name" value="GUANOSINE-3',5'-BIS DIPHOSPHATE 3'-PYROPHOSPHOHYDROLASE"/>
    <property type="match status" value="1"/>
</dbReference>
<dbReference type="CDD" id="cd04876">
    <property type="entry name" value="ACT_RelA-SpoT"/>
    <property type="match status" value="1"/>
</dbReference>
<dbReference type="GO" id="GO:0008728">
    <property type="term" value="F:GTP diphosphokinase activity"/>
    <property type="evidence" value="ECO:0007669"/>
    <property type="project" value="UniProtKB-EC"/>
</dbReference>
<feature type="region of interest" description="Disordered" evidence="4">
    <location>
        <begin position="357"/>
        <end position="377"/>
    </location>
</feature>
<dbReference type="CDD" id="cd01668">
    <property type="entry name" value="TGS_RSH"/>
    <property type="match status" value="1"/>
</dbReference>
<dbReference type="Pfam" id="PF13328">
    <property type="entry name" value="HD_4"/>
    <property type="match status" value="1"/>
</dbReference>
<dbReference type="SUPFAM" id="SSF55021">
    <property type="entry name" value="ACT-like"/>
    <property type="match status" value="1"/>
</dbReference>
<dbReference type="InterPro" id="IPR006674">
    <property type="entry name" value="HD_domain"/>
</dbReference>
<dbReference type="InterPro" id="IPR004811">
    <property type="entry name" value="RelA/Spo_fam"/>
</dbReference>
<dbReference type="InterPro" id="IPR003607">
    <property type="entry name" value="HD/PDEase_dom"/>
</dbReference>
<reference evidence="9" key="1">
    <citation type="submission" date="2016-02" db="EMBL/GenBank/DDBJ databases">
        <authorList>
            <person name="Wibberg D."/>
        </authorList>
    </citation>
    <scope>NUCLEOTIDE SEQUENCE [LARGE SCALE GENOMIC DNA]</scope>
</reference>
<dbReference type="CDD" id="cd00077">
    <property type="entry name" value="HDc"/>
    <property type="match status" value="1"/>
</dbReference>
<proteinExistence type="inferred from homology"/>
<keyword evidence="8" id="KW-0808">Transferase</keyword>
<sequence length="750" mass="82363">MLRGLLANHPRADVGPVHHAFETAAGVHAGQVRLSGHPYVTHPVAVASILADLGMDTPTLCAALLHGTVGQTGMTLERIREEFGEHVALVLDAVMKLHRVKVGEGAQAETIRRMVVAMARDPRALVIKLAARLHNMRTLRFLPEHKQERKARETLEIYAPLAHRLGMNSLKWELEDLAFATLYPKRYDEIVRLVADRAPSRDTYITTVVTQVQAHLGEARIKAVVTGRPKHYYSIYQKMVVRGRSFDDIHDLVGIRVLVDSLRDCYASLGTIHANWKPIPGRFKDYIAMPKFNMYQSLHTTVIGPEGKPVELQIRTHAMHNRAEYGIAAHWKYKEDGVGARPSGEARAGAFGLADGASRAGGSRGGGRSRRDSSGNDQTAWLRQILDWQREAAEPGEFLDSLRFDLHTDEVFVFTPKGDVIALPEGATPVDFAYAVHTDVGNQCVGARVNGRLAALDTTLDNGDTVEVFTSRAHSAGPSEDWLTFVRSSRARTKIRQWHARERREDAIVAGRDAIARMMRRHGLPLTRLMSGDVLPSLARDLRYPDVSALYAAIGEKNISAQHVVGRLLAALGGPEGAAEDVAETALPTRALQRSVGDPGVIVGGSEDVWSKLARCCTPMPGDPIIGFVTRGKGVSVHRHDCPNLATLRNGTRDRTVPVEWAASSGSVFLVVIQVEATDRARLLSDVTRVLTNHHVNILSASVTTTKDQRAVSRFTFEMGDAKHLGHIRDAVRSIDGVHDCYRVTSGTRC</sequence>
<dbReference type="SMART" id="SM00954">
    <property type="entry name" value="RelA_SpoT"/>
    <property type="match status" value="1"/>
</dbReference>
<dbReference type="Pfam" id="PF02824">
    <property type="entry name" value="TGS"/>
    <property type="match status" value="1"/>
</dbReference>
<dbReference type="EMBL" id="FLUV01001663">
    <property type="protein sequence ID" value="SBW23923.1"/>
    <property type="molecule type" value="Genomic_DNA"/>
</dbReference>
<evidence type="ECO:0000256" key="2">
    <source>
        <dbReference type="ARBA" id="ARBA00048244"/>
    </source>
</evidence>
<feature type="domain" description="ACT" evidence="5">
    <location>
        <begin position="672"/>
        <end position="746"/>
    </location>
</feature>
<evidence type="ECO:0000259" key="5">
    <source>
        <dbReference type="PROSITE" id="PS51671"/>
    </source>
</evidence>